<dbReference type="Pfam" id="PF00535">
    <property type="entry name" value="Glycos_transf_2"/>
    <property type="match status" value="1"/>
</dbReference>
<evidence type="ECO:0000313" key="4">
    <source>
        <dbReference type="Proteomes" id="UP000731465"/>
    </source>
</evidence>
<keyword evidence="4" id="KW-1185">Reference proteome</keyword>
<comment type="similarity">
    <text evidence="1">Belongs to the glycosyltransferase 2 family. WaaE/KdtX subfamily.</text>
</comment>
<evidence type="ECO:0000313" key="3">
    <source>
        <dbReference type="EMBL" id="MBW7569354.1"/>
    </source>
</evidence>
<protein>
    <submittedName>
        <fullName evidence="3">Glycosyltransferase family 2 protein</fullName>
    </submittedName>
</protein>
<dbReference type="PANTHER" id="PTHR43630">
    <property type="entry name" value="POLY-BETA-1,6-N-ACETYL-D-GLUCOSAMINE SYNTHASE"/>
    <property type="match status" value="1"/>
</dbReference>
<dbReference type="Proteomes" id="UP000731465">
    <property type="component" value="Unassembled WGS sequence"/>
</dbReference>
<dbReference type="InterPro" id="IPR001173">
    <property type="entry name" value="Glyco_trans_2-like"/>
</dbReference>
<dbReference type="InterPro" id="IPR029044">
    <property type="entry name" value="Nucleotide-diphossugar_trans"/>
</dbReference>
<dbReference type="SUPFAM" id="SSF53448">
    <property type="entry name" value="Nucleotide-diphospho-sugar transferases"/>
    <property type="match status" value="1"/>
</dbReference>
<accession>A0ABS7DEA3</accession>
<proteinExistence type="inferred from homology"/>
<gene>
    <name evidence="3" type="ORF">J5V48_00390</name>
</gene>
<reference evidence="3 4" key="1">
    <citation type="submission" date="2021-03" db="EMBL/GenBank/DDBJ databases">
        <title>Succinivibrio sp. nov. isolated from feces of cow.</title>
        <authorList>
            <person name="Choi J.-Y."/>
        </authorList>
    </citation>
    <scope>NUCLEOTIDE SEQUENCE [LARGE SCALE GENOMIC DNA]</scope>
    <source>
        <strain evidence="3 4">AGMB01872</strain>
    </source>
</reference>
<dbReference type="PANTHER" id="PTHR43630:SF2">
    <property type="entry name" value="GLYCOSYLTRANSFERASE"/>
    <property type="match status" value="1"/>
</dbReference>
<comment type="caution">
    <text evidence="3">The sequence shown here is derived from an EMBL/GenBank/DDBJ whole genome shotgun (WGS) entry which is preliminary data.</text>
</comment>
<organism evidence="3 4">
    <name type="scientific">Succinivibrio faecicola</name>
    <dbReference type="NCBI Taxonomy" id="2820300"/>
    <lineage>
        <taxon>Bacteria</taxon>
        <taxon>Pseudomonadati</taxon>
        <taxon>Pseudomonadota</taxon>
        <taxon>Gammaproteobacteria</taxon>
        <taxon>Aeromonadales</taxon>
        <taxon>Succinivibrionaceae</taxon>
        <taxon>Succinivibrio</taxon>
    </lineage>
</organism>
<evidence type="ECO:0000256" key="1">
    <source>
        <dbReference type="ARBA" id="ARBA00038494"/>
    </source>
</evidence>
<dbReference type="EMBL" id="JAGFNY010000001">
    <property type="protein sequence ID" value="MBW7569354.1"/>
    <property type="molecule type" value="Genomic_DNA"/>
</dbReference>
<dbReference type="CDD" id="cd02511">
    <property type="entry name" value="Beta4Glucosyltransferase"/>
    <property type="match status" value="1"/>
</dbReference>
<evidence type="ECO:0000259" key="2">
    <source>
        <dbReference type="Pfam" id="PF00535"/>
    </source>
</evidence>
<name>A0ABS7DEA3_9GAMM</name>
<dbReference type="Gene3D" id="3.90.550.10">
    <property type="entry name" value="Spore Coat Polysaccharide Biosynthesis Protein SpsA, Chain A"/>
    <property type="match status" value="1"/>
</dbReference>
<sequence>MKKIPLTVVVLTYNEQNNIEECLKSAAFAEEILVIDGGSKDLTADIATRLGAKVLFHELNNDYASQRNFGIENASNDWIFMLDADERITKELAQEITSCVENNLDETYRVSRENHFIQGKCLHGTLRPDYVERLFKKNGSCYEGIIHERLKTPYRLKKLRGRLIHYPYYDFESHLNKLNKYTTLLAKKYHEKGKKCYFVRDILIKPAFAFFKMYIIHGGFLDGKLGLEFCLLHYFYTFEKYLKLHSLNKHNGRI</sequence>
<dbReference type="RefSeq" id="WP_219935799.1">
    <property type="nucleotide sequence ID" value="NZ_JAGFNY010000001.1"/>
</dbReference>
<feature type="domain" description="Glycosyltransferase 2-like" evidence="2">
    <location>
        <begin position="7"/>
        <end position="97"/>
    </location>
</feature>